<sequence length="328" mass="36984">MDHNNNNQTNELSVISPLVSSAVLDIFLLVVNFALCCSISLVGVFTNLANIVVYTKMGFSETSNINFLALSVFDLLVSLAAFVSKVFYSLFLRGVNIIPMLNVVTSMLTYIMFVAIGGSAMTTALISMERCLCVVFPLQMKTIMTQRRILVLVMSIVIYHALFIILLFTDTGFAYASYSSKIGFYYFSLYAVPSTTCFFIVLLTTIAMVIRLNKSLQWRKETSQQRGRSSDKEGRIARTIIAISTIFIVCFFPNVANFLTQAAYPAYSYDNAYLWSLRTVIFTFTGLLQAISSSINILFYYKMSSRYKKAFSDCFNLKKRFCVQQNTS</sequence>
<dbReference type="SMART" id="SM01381">
    <property type="entry name" value="7TM_GPCR_Srsx"/>
    <property type="match status" value="1"/>
</dbReference>
<evidence type="ECO:0000313" key="10">
    <source>
        <dbReference type="EMBL" id="RUS72206.1"/>
    </source>
</evidence>
<accession>A0A433SSJ2</accession>
<evidence type="ECO:0000256" key="6">
    <source>
        <dbReference type="ARBA" id="ARBA00023170"/>
    </source>
</evidence>
<dbReference type="AlphaFoldDB" id="A0A433SSJ2"/>
<evidence type="ECO:0000259" key="9">
    <source>
        <dbReference type="PROSITE" id="PS50262"/>
    </source>
</evidence>
<evidence type="ECO:0000256" key="7">
    <source>
        <dbReference type="ARBA" id="ARBA00023224"/>
    </source>
</evidence>
<dbReference type="InterPro" id="IPR000276">
    <property type="entry name" value="GPCR_Rhodpsn"/>
</dbReference>
<dbReference type="GO" id="GO:0005886">
    <property type="term" value="C:plasma membrane"/>
    <property type="evidence" value="ECO:0007669"/>
    <property type="project" value="TreeGrafter"/>
</dbReference>
<dbReference type="Proteomes" id="UP000271974">
    <property type="component" value="Unassembled WGS sequence"/>
</dbReference>
<comment type="caution">
    <text evidence="10">The sequence shown here is derived from an EMBL/GenBank/DDBJ whole genome shotgun (WGS) entry which is preliminary data.</text>
</comment>
<dbReference type="Pfam" id="PF00001">
    <property type="entry name" value="7tm_1"/>
    <property type="match status" value="1"/>
</dbReference>
<dbReference type="PANTHER" id="PTHR24243:SF224">
    <property type="entry name" value="G-PROTEIN COUPLED RECEPTOR 19-RELATED"/>
    <property type="match status" value="1"/>
</dbReference>
<comment type="subcellular location">
    <subcellularLocation>
        <location evidence="1">Membrane</location>
        <topology evidence="1">Multi-pass membrane protein</topology>
    </subcellularLocation>
</comment>
<dbReference type="OrthoDB" id="6091802at2759"/>
<evidence type="ECO:0000256" key="4">
    <source>
        <dbReference type="ARBA" id="ARBA00023040"/>
    </source>
</evidence>
<organism evidence="10 11">
    <name type="scientific">Elysia chlorotica</name>
    <name type="common">Eastern emerald elysia</name>
    <name type="synonym">Sea slug</name>
    <dbReference type="NCBI Taxonomy" id="188477"/>
    <lineage>
        <taxon>Eukaryota</taxon>
        <taxon>Metazoa</taxon>
        <taxon>Spiralia</taxon>
        <taxon>Lophotrochozoa</taxon>
        <taxon>Mollusca</taxon>
        <taxon>Gastropoda</taxon>
        <taxon>Heterobranchia</taxon>
        <taxon>Euthyneura</taxon>
        <taxon>Panpulmonata</taxon>
        <taxon>Sacoglossa</taxon>
        <taxon>Placobranchoidea</taxon>
        <taxon>Plakobranchidae</taxon>
        <taxon>Elysia</taxon>
    </lineage>
</organism>
<evidence type="ECO:0000256" key="2">
    <source>
        <dbReference type="ARBA" id="ARBA00022692"/>
    </source>
</evidence>
<dbReference type="PROSITE" id="PS50262">
    <property type="entry name" value="G_PROTEIN_RECEP_F1_2"/>
    <property type="match status" value="1"/>
</dbReference>
<evidence type="ECO:0000256" key="8">
    <source>
        <dbReference type="SAM" id="Phobius"/>
    </source>
</evidence>
<proteinExistence type="predicted"/>
<protein>
    <recommendedName>
        <fullName evidence="9">G-protein coupled receptors family 1 profile domain-containing protein</fullName>
    </recommendedName>
</protein>
<keyword evidence="3 8" id="KW-1133">Transmembrane helix</keyword>
<dbReference type="InterPro" id="IPR017452">
    <property type="entry name" value="GPCR_Rhodpsn_7TM"/>
</dbReference>
<feature type="transmembrane region" description="Helical" evidence="8">
    <location>
        <begin position="279"/>
        <end position="301"/>
    </location>
</feature>
<evidence type="ECO:0000256" key="1">
    <source>
        <dbReference type="ARBA" id="ARBA00004141"/>
    </source>
</evidence>
<feature type="transmembrane region" description="Helical" evidence="8">
    <location>
        <begin position="236"/>
        <end position="259"/>
    </location>
</feature>
<evidence type="ECO:0000256" key="3">
    <source>
        <dbReference type="ARBA" id="ARBA00022989"/>
    </source>
</evidence>
<dbReference type="STRING" id="188477.A0A433SSJ2"/>
<dbReference type="PRINTS" id="PR00237">
    <property type="entry name" value="GPCRRHODOPSN"/>
</dbReference>
<keyword evidence="6" id="KW-0675">Receptor</keyword>
<dbReference type="Gene3D" id="1.20.1070.10">
    <property type="entry name" value="Rhodopsin 7-helix transmembrane proteins"/>
    <property type="match status" value="1"/>
</dbReference>
<keyword evidence="5 8" id="KW-0472">Membrane</keyword>
<feature type="transmembrane region" description="Helical" evidence="8">
    <location>
        <begin position="65"/>
        <end position="88"/>
    </location>
</feature>
<dbReference type="CDD" id="cd00637">
    <property type="entry name" value="7tm_classA_rhodopsin-like"/>
    <property type="match status" value="1"/>
</dbReference>
<keyword evidence="2 8" id="KW-0812">Transmembrane</keyword>
<feature type="transmembrane region" description="Helical" evidence="8">
    <location>
        <begin position="26"/>
        <end position="53"/>
    </location>
</feature>
<dbReference type="GO" id="GO:0004930">
    <property type="term" value="F:G protein-coupled receptor activity"/>
    <property type="evidence" value="ECO:0007669"/>
    <property type="project" value="UniProtKB-KW"/>
</dbReference>
<name>A0A433SSJ2_ELYCH</name>
<gene>
    <name evidence="10" type="ORF">EGW08_020033</name>
</gene>
<keyword evidence="11" id="KW-1185">Reference proteome</keyword>
<dbReference type="PANTHER" id="PTHR24243">
    <property type="entry name" value="G-PROTEIN COUPLED RECEPTOR"/>
    <property type="match status" value="1"/>
</dbReference>
<evidence type="ECO:0000256" key="5">
    <source>
        <dbReference type="ARBA" id="ARBA00023136"/>
    </source>
</evidence>
<keyword evidence="4" id="KW-0297">G-protein coupled receptor</keyword>
<feature type="transmembrane region" description="Helical" evidence="8">
    <location>
        <begin position="108"/>
        <end position="128"/>
    </location>
</feature>
<feature type="domain" description="G-protein coupled receptors family 1 profile" evidence="9">
    <location>
        <begin position="46"/>
        <end position="300"/>
    </location>
</feature>
<reference evidence="10 11" key="1">
    <citation type="submission" date="2019-01" db="EMBL/GenBank/DDBJ databases">
        <title>A draft genome assembly of the solar-powered sea slug Elysia chlorotica.</title>
        <authorList>
            <person name="Cai H."/>
            <person name="Li Q."/>
            <person name="Fang X."/>
            <person name="Li J."/>
            <person name="Curtis N.E."/>
            <person name="Altenburger A."/>
            <person name="Shibata T."/>
            <person name="Feng M."/>
            <person name="Maeda T."/>
            <person name="Schwartz J.A."/>
            <person name="Shigenobu S."/>
            <person name="Lundholm N."/>
            <person name="Nishiyama T."/>
            <person name="Yang H."/>
            <person name="Hasebe M."/>
            <person name="Li S."/>
            <person name="Pierce S.K."/>
            <person name="Wang J."/>
        </authorList>
    </citation>
    <scope>NUCLEOTIDE SEQUENCE [LARGE SCALE GENOMIC DNA]</scope>
    <source>
        <strain evidence="10">EC2010</strain>
        <tissue evidence="10">Whole organism of an adult</tissue>
    </source>
</reference>
<dbReference type="EMBL" id="RQTK01001098">
    <property type="protein sequence ID" value="RUS72206.1"/>
    <property type="molecule type" value="Genomic_DNA"/>
</dbReference>
<feature type="transmembrane region" description="Helical" evidence="8">
    <location>
        <begin position="189"/>
        <end position="210"/>
    </location>
</feature>
<feature type="transmembrane region" description="Helical" evidence="8">
    <location>
        <begin position="149"/>
        <end position="169"/>
    </location>
</feature>
<dbReference type="SUPFAM" id="SSF81321">
    <property type="entry name" value="Family A G protein-coupled receptor-like"/>
    <property type="match status" value="1"/>
</dbReference>
<keyword evidence="7" id="KW-0807">Transducer</keyword>
<evidence type="ECO:0000313" key="11">
    <source>
        <dbReference type="Proteomes" id="UP000271974"/>
    </source>
</evidence>